<dbReference type="Pfam" id="PF10282">
    <property type="entry name" value="Lactonase"/>
    <property type="match status" value="1"/>
</dbReference>
<feature type="signal peptide" evidence="2">
    <location>
        <begin position="1"/>
        <end position="19"/>
    </location>
</feature>
<dbReference type="Gene3D" id="2.130.10.10">
    <property type="entry name" value="YVTN repeat-like/Quinoprotein amine dehydrogenase"/>
    <property type="match status" value="1"/>
</dbReference>
<comment type="caution">
    <text evidence="3">The sequence shown here is derived from an EMBL/GenBank/DDBJ whole genome shotgun (WGS) entry which is preliminary data.</text>
</comment>
<evidence type="ECO:0000313" key="4">
    <source>
        <dbReference type="Proteomes" id="UP001595075"/>
    </source>
</evidence>
<keyword evidence="2" id="KW-0732">Signal</keyword>
<organism evidence="3 4">
    <name type="scientific">Oculimacula yallundae</name>
    <dbReference type="NCBI Taxonomy" id="86028"/>
    <lineage>
        <taxon>Eukaryota</taxon>
        <taxon>Fungi</taxon>
        <taxon>Dikarya</taxon>
        <taxon>Ascomycota</taxon>
        <taxon>Pezizomycotina</taxon>
        <taxon>Leotiomycetes</taxon>
        <taxon>Helotiales</taxon>
        <taxon>Ploettnerulaceae</taxon>
        <taxon>Oculimacula</taxon>
    </lineage>
</organism>
<reference evidence="3 4" key="1">
    <citation type="journal article" date="2024" name="Commun. Biol.">
        <title>Comparative genomic analysis of thermophilic fungi reveals convergent evolutionary adaptations and gene losses.</title>
        <authorList>
            <person name="Steindorff A.S."/>
            <person name="Aguilar-Pontes M.V."/>
            <person name="Robinson A.J."/>
            <person name="Andreopoulos B."/>
            <person name="LaButti K."/>
            <person name="Kuo A."/>
            <person name="Mondo S."/>
            <person name="Riley R."/>
            <person name="Otillar R."/>
            <person name="Haridas S."/>
            <person name="Lipzen A."/>
            <person name="Grimwood J."/>
            <person name="Schmutz J."/>
            <person name="Clum A."/>
            <person name="Reid I.D."/>
            <person name="Moisan M.C."/>
            <person name="Butler G."/>
            <person name="Nguyen T.T.M."/>
            <person name="Dewar K."/>
            <person name="Conant G."/>
            <person name="Drula E."/>
            <person name="Henrissat B."/>
            <person name="Hansel C."/>
            <person name="Singer S."/>
            <person name="Hutchinson M.I."/>
            <person name="de Vries R.P."/>
            <person name="Natvig D.O."/>
            <person name="Powell A.J."/>
            <person name="Tsang A."/>
            <person name="Grigoriev I.V."/>
        </authorList>
    </citation>
    <scope>NUCLEOTIDE SEQUENCE [LARGE SCALE GENOMIC DNA]</scope>
    <source>
        <strain evidence="3 4">CBS 494.80</strain>
    </source>
</reference>
<dbReference type="EMBL" id="JAZHXI010000010">
    <property type="protein sequence ID" value="KAL2067200.1"/>
    <property type="molecule type" value="Genomic_DNA"/>
</dbReference>
<evidence type="ECO:0000313" key="3">
    <source>
        <dbReference type="EMBL" id="KAL2067200.1"/>
    </source>
</evidence>
<dbReference type="PANTHER" id="PTHR30344">
    <property type="entry name" value="6-PHOSPHOGLUCONOLACTONASE-RELATED"/>
    <property type="match status" value="1"/>
</dbReference>
<keyword evidence="4" id="KW-1185">Reference proteome</keyword>
<feature type="chain" id="PRO_5045949496" description="Carboxy-cis,cis-muconate cyclase" evidence="2">
    <location>
        <begin position="20"/>
        <end position="391"/>
    </location>
</feature>
<comment type="similarity">
    <text evidence="1">Belongs to the cycloisomerase 2 family.</text>
</comment>
<protein>
    <recommendedName>
        <fullName evidence="5">Carboxy-cis,cis-muconate cyclase</fullName>
    </recommendedName>
</protein>
<dbReference type="PANTHER" id="PTHR30344:SF4">
    <property type="entry name" value="CYCLASE, PUTATIVE (AFU_ORTHOLOGUE AFUA_6G11580)-RELATED"/>
    <property type="match status" value="1"/>
</dbReference>
<evidence type="ECO:0008006" key="5">
    <source>
        <dbReference type="Google" id="ProtNLM"/>
    </source>
</evidence>
<dbReference type="Proteomes" id="UP001595075">
    <property type="component" value="Unassembled WGS sequence"/>
</dbReference>
<dbReference type="InterPro" id="IPR050282">
    <property type="entry name" value="Cycloisomerase_2"/>
</dbReference>
<dbReference type="SUPFAM" id="SSF75011">
    <property type="entry name" value="3-carboxy-cis,cis-mucoante lactonizing enzyme"/>
    <property type="match status" value="1"/>
</dbReference>
<name>A0ABR4CB95_9HELO</name>
<proteinExistence type="inferred from homology"/>
<evidence type="ECO:0000256" key="1">
    <source>
        <dbReference type="ARBA" id="ARBA00005564"/>
    </source>
</evidence>
<evidence type="ECO:0000256" key="2">
    <source>
        <dbReference type="SAM" id="SignalP"/>
    </source>
</evidence>
<dbReference type="InterPro" id="IPR019405">
    <property type="entry name" value="Lactonase_7-beta_prop"/>
</dbReference>
<gene>
    <name evidence="3" type="ORF">VTL71DRAFT_1624</name>
</gene>
<accession>A0ABR4CB95</accession>
<sequence length="391" mass="42921">MQFSNICIAALSLASLSLSAQHGLIVGSFVQESLYSVLFDDETFELELVANTTVPAPSSWLSWNHDKKTLYGTNYTYINDQQGLEIPPTYMSFTISNLTSIVHSKTLLGNAKCNGSAIYIEALKVAPYTVYGFDYWGTPGCGTVMSVDCEGSLAETVQDIEYWPESGVHGSAFNKDNTILYAADTLGNAIWTQSINKESGMLGEPIDIVMGPKSHAEPRHVILHTSGNTLYAVMEGSNEMAWYGISKDTQKLELRGVYDLLPQELLGSENHWANEVVVSPSGAYIWATTRGRNKNSTGYIAVFSADKETGEIQKRNFLRPTTTSGGVANVVIPSEHDDHIVALTDNEIGFLEIWRLDEDAMWAEPVSRIVLSDRGNNRYASGCCANAVWVD</sequence>
<dbReference type="InterPro" id="IPR015943">
    <property type="entry name" value="WD40/YVTN_repeat-like_dom_sf"/>
</dbReference>